<feature type="transmembrane region" description="Helical" evidence="1">
    <location>
        <begin position="139"/>
        <end position="161"/>
    </location>
</feature>
<keyword evidence="1" id="KW-1133">Transmembrane helix</keyword>
<sequence length="166" mass="17463">MTASTLTTAKTSATRTLSTWRLAALAGLTVLTAYGTGIAWQAQFVSYPLFKAISAAEFPAYHLAYNAAIPGVVIVPGFLSFLACAAFPLLKPAGVPKLATAIVALTGLGSLLATVLWAIPMHDRLDRIGQDAATVDSLLQANAVRTAFMTASTAALTWITVRLLRR</sequence>
<dbReference type="Proteomes" id="UP000007947">
    <property type="component" value="Chromosome"/>
</dbReference>
<protein>
    <recommendedName>
        <fullName evidence="4">DUF1772 domain-containing protein</fullName>
    </recommendedName>
</protein>
<organism evidence="2 3">
    <name type="scientific">Microlunatus phosphovorus (strain ATCC 700054 / DSM 10555 / JCM 9379 / NBRC 101784 / NCIMB 13414 / VKM Ac-1990 / NM-1)</name>
    <dbReference type="NCBI Taxonomy" id="1032480"/>
    <lineage>
        <taxon>Bacteria</taxon>
        <taxon>Bacillati</taxon>
        <taxon>Actinomycetota</taxon>
        <taxon>Actinomycetes</taxon>
        <taxon>Propionibacteriales</taxon>
        <taxon>Propionibacteriaceae</taxon>
        <taxon>Microlunatus</taxon>
    </lineage>
</organism>
<name>F5XEY8_MICPN</name>
<gene>
    <name evidence="2" type="ordered locus">MLP_47120</name>
</gene>
<keyword evidence="1" id="KW-0472">Membrane</keyword>
<feature type="transmembrane region" description="Helical" evidence="1">
    <location>
        <begin position="63"/>
        <end position="86"/>
    </location>
</feature>
<feature type="transmembrane region" description="Helical" evidence="1">
    <location>
        <begin position="98"/>
        <end position="119"/>
    </location>
</feature>
<reference evidence="2 3" key="1">
    <citation type="submission" date="2011-05" db="EMBL/GenBank/DDBJ databases">
        <title>Whole genome sequence of Microlunatus phosphovorus NM-1.</title>
        <authorList>
            <person name="Hosoyama A."/>
            <person name="Sasaki K."/>
            <person name="Harada T."/>
            <person name="Igarashi R."/>
            <person name="Kawakoshi A."/>
            <person name="Sasagawa M."/>
            <person name="Fukada J."/>
            <person name="Nakamura S."/>
            <person name="Katano Y."/>
            <person name="Hanada S."/>
            <person name="Kamagata Y."/>
            <person name="Nakamura N."/>
            <person name="Yamazaki S."/>
            <person name="Fujita N."/>
        </authorList>
    </citation>
    <scope>NUCLEOTIDE SEQUENCE [LARGE SCALE GENOMIC DNA]</scope>
    <source>
        <strain evidence="3">ATCC 700054 / DSM 10555 / JCM 9379 / NBRC 101784 / NCIMB 13414 / VKM Ac-1990 / NM-1</strain>
    </source>
</reference>
<evidence type="ECO:0008006" key="4">
    <source>
        <dbReference type="Google" id="ProtNLM"/>
    </source>
</evidence>
<feature type="transmembrane region" description="Helical" evidence="1">
    <location>
        <begin position="20"/>
        <end position="43"/>
    </location>
</feature>
<evidence type="ECO:0000256" key="1">
    <source>
        <dbReference type="SAM" id="Phobius"/>
    </source>
</evidence>
<proteinExistence type="predicted"/>
<dbReference type="OrthoDB" id="27509at2"/>
<dbReference type="AlphaFoldDB" id="F5XEY8"/>
<evidence type="ECO:0000313" key="2">
    <source>
        <dbReference type="EMBL" id="BAK37726.1"/>
    </source>
</evidence>
<dbReference type="RefSeq" id="WP_013865552.1">
    <property type="nucleotide sequence ID" value="NC_015635.1"/>
</dbReference>
<accession>F5XEY8</accession>
<evidence type="ECO:0000313" key="3">
    <source>
        <dbReference type="Proteomes" id="UP000007947"/>
    </source>
</evidence>
<dbReference type="EMBL" id="AP012204">
    <property type="protein sequence ID" value="BAK37726.1"/>
    <property type="molecule type" value="Genomic_DNA"/>
</dbReference>
<dbReference type="HOGENOM" id="CLU_1600817_0_0_11"/>
<dbReference type="KEGG" id="mph:MLP_47120"/>
<keyword evidence="1" id="KW-0812">Transmembrane</keyword>
<keyword evidence="3" id="KW-1185">Reference proteome</keyword>